<feature type="region of interest" description="Disordered" evidence="1">
    <location>
        <begin position="80"/>
        <end position="103"/>
    </location>
</feature>
<dbReference type="InterPro" id="IPR052523">
    <property type="entry name" value="Trichothecene_AcTrans"/>
</dbReference>
<dbReference type="Proteomes" id="UP001370758">
    <property type="component" value="Unassembled WGS sequence"/>
</dbReference>
<sequence>MTLRPATPADLPPILLLTAPALENYTLATFTHPFRHLHPASFTAHASLSPTKKLLHPGTNGYNLVTTKDGIITSWAFWRHPQPTDNTTKEPQKEDEKEEESPLLYPSLSPARLSLTTSHTTLTKSTIKEPHTYLSALFVHPSHKRNHLGSLQTLWGLFHSAKKNLPVYLLASAEGELLYRSLGFKVIAEQSFPSIHEMPEEDLRREIEILGKEVVESQFSDLAKPKLMRWEGTVDDEIFQDPEVMAKILSVSPSDF</sequence>
<gene>
    <name evidence="2" type="ORF">TWF481_011612</name>
</gene>
<dbReference type="PANTHER" id="PTHR42791:SF2">
    <property type="entry name" value="N-ACETYLTRANSFERASE DOMAIN-CONTAINING PROTEIN"/>
    <property type="match status" value="1"/>
</dbReference>
<evidence type="ECO:0000313" key="3">
    <source>
        <dbReference type="Proteomes" id="UP001370758"/>
    </source>
</evidence>
<dbReference type="Gene3D" id="3.40.630.30">
    <property type="match status" value="1"/>
</dbReference>
<dbReference type="EMBL" id="JAVHJL010000008">
    <property type="protein sequence ID" value="KAK6499043.1"/>
    <property type="molecule type" value="Genomic_DNA"/>
</dbReference>
<name>A0AAV9VYZ5_9PEZI</name>
<proteinExistence type="predicted"/>
<keyword evidence="3" id="KW-1185">Reference proteome</keyword>
<dbReference type="AlphaFoldDB" id="A0AAV9VYZ5"/>
<protein>
    <recommendedName>
        <fullName evidence="4">N-acetyltransferase domain-containing protein</fullName>
    </recommendedName>
</protein>
<evidence type="ECO:0000256" key="1">
    <source>
        <dbReference type="SAM" id="MobiDB-lite"/>
    </source>
</evidence>
<accession>A0AAV9VYZ5</accession>
<evidence type="ECO:0008006" key="4">
    <source>
        <dbReference type="Google" id="ProtNLM"/>
    </source>
</evidence>
<reference evidence="2 3" key="1">
    <citation type="submission" date="2023-08" db="EMBL/GenBank/DDBJ databases">
        <authorList>
            <person name="Palmer J.M."/>
        </authorList>
    </citation>
    <scope>NUCLEOTIDE SEQUENCE [LARGE SCALE GENOMIC DNA]</scope>
    <source>
        <strain evidence="2 3">TWF481</strain>
    </source>
</reference>
<comment type="caution">
    <text evidence="2">The sequence shown here is derived from an EMBL/GenBank/DDBJ whole genome shotgun (WGS) entry which is preliminary data.</text>
</comment>
<organism evidence="2 3">
    <name type="scientific">Arthrobotrys musiformis</name>
    <dbReference type="NCBI Taxonomy" id="47236"/>
    <lineage>
        <taxon>Eukaryota</taxon>
        <taxon>Fungi</taxon>
        <taxon>Dikarya</taxon>
        <taxon>Ascomycota</taxon>
        <taxon>Pezizomycotina</taxon>
        <taxon>Orbiliomycetes</taxon>
        <taxon>Orbiliales</taxon>
        <taxon>Orbiliaceae</taxon>
        <taxon>Arthrobotrys</taxon>
    </lineage>
</organism>
<dbReference type="PANTHER" id="PTHR42791">
    <property type="entry name" value="GNAT FAMILY ACETYLTRANSFERASE"/>
    <property type="match status" value="1"/>
</dbReference>
<evidence type="ECO:0000313" key="2">
    <source>
        <dbReference type="EMBL" id="KAK6499043.1"/>
    </source>
</evidence>
<dbReference type="SUPFAM" id="SSF55729">
    <property type="entry name" value="Acyl-CoA N-acyltransferases (Nat)"/>
    <property type="match status" value="1"/>
</dbReference>
<dbReference type="InterPro" id="IPR016181">
    <property type="entry name" value="Acyl_CoA_acyltransferase"/>
</dbReference>